<evidence type="ECO:0000256" key="2">
    <source>
        <dbReference type="ARBA" id="ARBA00022478"/>
    </source>
</evidence>
<keyword evidence="8 13" id="KW-0460">Magnesium</keyword>
<dbReference type="GO" id="GO:0005737">
    <property type="term" value="C:cytoplasm"/>
    <property type="evidence" value="ECO:0007669"/>
    <property type="project" value="UniProtKB-SubCell"/>
</dbReference>
<dbReference type="NCBIfam" id="NF006336">
    <property type="entry name" value="PRK08566.1"/>
    <property type="match status" value="1"/>
</dbReference>
<evidence type="ECO:0000256" key="11">
    <source>
        <dbReference type="ARBA" id="ARBA00048552"/>
    </source>
</evidence>
<keyword evidence="9 13" id="KW-0238">DNA-binding</keyword>
<dbReference type="Gene3D" id="3.30.1490.180">
    <property type="entry name" value="RNA polymerase ii"/>
    <property type="match status" value="1"/>
</dbReference>
<dbReference type="GO" id="GO:0006351">
    <property type="term" value="P:DNA-templated transcription"/>
    <property type="evidence" value="ECO:0007669"/>
    <property type="project" value="UniProtKB-UniRule"/>
</dbReference>
<evidence type="ECO:0000256" key="3">
    <source>
        <dbReference type="ARBA" id="ARBA00022490"/>
    </source>
</evidence>
<dbReference type="PANTHER" id="PTHR19376">
    <property type="entry name" value="DNA-DIRECTED RNA POLYMERASE"/>
    <property type="match status" value="1"/>
</dbReference>
<evidence type="ECO:0000256" key="7">
    <source>
        <dbReference type="ARBA" id="ARBA00022833"/>
    </source>
</evidence>
<keyword evidence="16" id="KW-1185">Reference proteome</keyword>
<comment type="subcellular location">
    <subcellularLocation>
        <location evidence="13">Cytoplasm</location>
    </subcellularLocation>
</comment>
<accession>A0A5B9DH68</accession>
<evidence type="ECO:0000256" key="14">
    <source>
        <dbReference type="RuleBase" id="RU004279"/>
    </source>
</evidence>
<dbReference type="CDD" id="cd02582">
    <property type="entry name" value="RNAP_archeal_A"/>
    <property type="match status" value="1"/>
</dbReference>
<proteinExistence type="inferred from homology"/>
<evidence type="ECO:0000256" key="9">
    <source>
        <dbReference type="ARBA" id="ARBA00023125"/>
    </source>
</evidence>
<dbReference type="SUPFAM" id="SSF64484">
    <property type="entry name" value="beta and beta-prime subunits of DNA dependent RNA-polymerase"/>
    <property type="match status" value="1"/>
</dbReference>
<dbReference type="Pfam" id="PF05000">
    <property type="entry name" value="RNA_pol_Rpb1_4"/>
    <property type="match status" value="1"/>
</dbReference>
<evidence type="ECO:0000256" key="4">
    <source>
        <dbReference type="ARBA" id="ARBA00022679"/>
    </source>
</evidence>
<dbReference type="Gene3D" id="1.10.132.30">
    <property type="match status" value="1"/>
</dbReference>
<dbReference type="Gene3D" id="6.10.250.2940">
    <property type="match status" value="1"/>
</dbReference>
<dbReference type="InterPro" id="IPR038120">
    <property type="entry name" value="Rpb1_funnel_sf"/>
</dbReference>
<dbReference type="GO" id="GO:0008270">
    <property type="term" value="F:zinc ion binding"/>
    <property type="evidence" value="ECO:0007669"/>
    <property type="project" value="UniProtKB-UniRule"/>
</dbReference>
<dbReference type="FunFam" id="2.40.40.20:FF:000019">
    <property type="entry name" value="DNA-directed RNA polymerase II subunit RPB1"/>
    <property type="match status" value="1"/>
</dbReference>
<keyword evidence="7 13" id="KW-0862">Zinc</keyword>
<dbReference type="InterPro" id="IPR007083">
    <property type="entry name" value="RNA_pol_Rpb1_4"/>
</dbReference>
<reference evidence="15 16" key="2">
    <citation type="journal article" date="2024" name="Int. J. Syst. Evol. Microbiol.">
        <title>Promethearchaeum syntrophicum gen. nov., sp. nov., an anaerobic, obligately syntrophic archaeon, the first isolate of the lineage 'Asgard' archaea, and proposal of the new archaeal phylum Promethearchaeota phyl. nov. and kingdom Promethearchaeati regn. nov.</title>
        <authorList>
            <person name="Imachi H."/>
            <person name="Nobu M.K."/>
            <person name="Kato S."/>
            <person name="Takaki Y."/>
            <person name="Miyazaki M."/>
            <person name="Miyata M."/>
            <person name="Ogawara M."/>
            <person name="Saito Y."/>
            <person name="Sakai S."/>
            <person name="Tahara Y.O."/>
            <person name="Takano Y."/>
            <person name="Tasumi E."/>
            <person name="Uematsu K."/>
            <person name="Yoshimura T."/>
            <person name="Itoh T."/>
            <person name="Ohkuma M."/>
            <person name="Takai K."/>
        </authorList>
    </citation>
    <scope>NUCLEOTIDE SEQUENCE [LARGE SCALE GENOMIC DNA]</scope>
    <source>
        <strain evidence="15 16">MK-D1</strain>
    </source>
</reference>
<dbReference type="InterPro" id="IPR006592">
    <property type="entry name" value="RNA_pol_N"/>
</dbReference>
<dbReference type="InterPro" id="IPR045867">
    <property type="entry name" value="DNA-dir_RpoC_beta_prime"/>
</dbReference>
<dbReference type="EC" id="2.7.7.6" evidence="13"/>
<keyword evidence="10 13" id="KW-0804">Transcription</keyword>
<dbReference type="InterPro" id="IPR007066">
    <property type="entry name" value="RNA_pol_Rpb1_3"/>
</dbReference>
<dbReference type="PANTHER" id="PTHR19376:SF32">
    <property type="entry name" value="DNA-DIRECTED RNA POLYMERASE III SUBUNIT RPC1"/>
    <property type="match status" value="1"/>
</dbReference>
<dbReference type="HAMAP" id="MF_00863">
    <property type="entry name" value="RNApol_arch_Rpo1N"/>
    <property type="match status" value="1"/>
</dbReference>
<dbReference type="Pfam" id="PF04997">
    <property type="entry name" value="RNA_pol_Rpb1_1"/>
    <property type="match status" value="1"/>
</dbReference>
<dbReference type="Pfam" id="PF04998">
    <property type="entry name" value="RNA_pol_Rpb1_5"/>
    <property type="match status" value="1"/>
</dbReference>
<protein>
    <recommendedName>
        <fullName evidence="13">DNA-directed RNA polymerase subunit Rpo1N</fullName>
        <ecNumber evidence="13">2.7.7.6</ecNumber>
    </recommendedName>
    <alternativeName>
        <fullName evidence="13">DNA-directed RNA polymerase subunit A'</fullName>
    </alternativeName>
</protein>
<dbReference type="InterPro" id="IPR012758">
    <property type="entry name" value="RPO1N"/>
</dbReference>
<dbReference type="Proteomes" id="UP000321408">
    <property type="component" value="Chromosome"/>
</dbReference>
<evidence type="ECO:0000313" key="16">
    <source>
        <dbReference type="Proteomes" id="UP000321408"/>
    </source>
</evidence>
<dbReference type="SMART" id="SM00663">
    <property type="entry name" value="RPOLA_N"/>
    <property type="match status" value="1"/>
</dbReference>
<comment type="subunit">
    <text evidence="13">Part of the RNA polymerase complex.</text>
</comment>
<keyword evidence="4 13" id="KW-0808">Transferase</keyword>
<comment type="function">
    <text evidence="14">DNA-dependent RNA polymerase catalyzes the transcription of DNA into RNA using the four ribonucleoside triphosphates as substrates.</text>
</comment>
<dbReference type="Gene3D" id="1.10.274.100">
    <property type="entry name" value="RNA polymerase Rpb1, domain 3"/>
    <property type="match status" value="1"/>
</dbReference>
<dbReference type="InterPro" id="IPR007081">
    <property type="entry name" value="RNA_pol_Rpb1_5"/>
</dbReference>
<dbReference type="AlphaFoldDB" id="A0A5B9DH68"/>
<dbReference type="GO" id="GO:0003899">
    <property type="term" value="F:DNA-directed RNA polymerase activity"/>
    <property type="evidence" value="ECO:0007669"/>
    <property type="project" value="UniProtKB-UniRule"/>
</dbReference>
<dbReference type="KEGG" id="psyt:DSAG12_03894"/>
<comment type="catalytic activity">
    <reaction evidence="11 13 14">
        <text>RNA(n) + a ribonucleoside 5'-triphosphate = RNA(n+1) + diphosphate</text>
        <dbReference type="Rhea" id="RHEA:21248"/>
        <dbReference type="Rhea" id="RHEA-COMP:14527"/>
        <dbReference type="Rhea" id="RHEA-COMP:17342"/>
        <dbReference type="ChEBI" id="CHEBI:33019"/>
        <dbReference type="ChEBI" id="CHEBI:61557"/>
        <dbReference type="ChEBI" id="CHEBI:140395"/>
        <dbReference type="EC" id="2.7.7.6"/>
    </reaction>
</comment>
<name>A0A5B9DH68_9ARCH</name>
<gene>
    <name evidence="13" type="primary">rpo1N</name>
    <name evidence="13" type="synonym">rpoA1</name>
    <name evidence="15" type="ORF">DSAG12_03894</name>
</gene>
<comment type="function">
    <text evidence="12 13">DNA-dependent RNA polymerase (RNAP) catalyzes the transcription of DNA into RNA using the four ribonucleoside triphosphates as substrates. Forms the clamp head domain.</text>
</comment>
<dbReference type="Gene3D" id="4.10.860.120">
    <property type="entry name" value="RNA polymerase II, clamp domain"/>
    <property type="match status" value="2"/>
</dbReference>
<dbReference type="GO" id="GO:0000287">
    <property type="term" value="F:magnesium ion binding"/>
    <property type="evidence" value="ECO:0007669"/>
    <property type="project" value="UniProtKB-UniRule"/>
</dbReference>
<evidence type="ECO:0000256" key="12">
    <source>
        <dbReference type="ARBA" id="ARBA00053389"/>
    </source>
</evidence>
<evidence type="ECO:0000256" key="1">
    <source>
        <dbReference type="ARBA" id="ARBA00006460"/>
    </source>
</evidence>
<dbReference type="EMBL" id="CP042905">
    <property type="protein sequence ID" value="QEE18056.2"/>
    <property type="molecule type" value="Genomic_DNA"/>
</dbReference>
<dbReference type="InterPro" id="IPR000722">
    <property type="entry name" value="RNA_pol_asu"/>
</dbReference>
<dbReference type="InterPro" id="IPR044893">
    <property type="entry name" value="RNA_pol_Rpb1_clamp_domain"/>
</dbReference>
<comment type="cofactor">
    <cofactor evidence="13">
        <name>Zn(2+)</name>
        <dbReference type="ChEBI" id="CHEBI:29105"/>
    </cofactor>
    <text evidence="13">Binds at least 2 Zn(2+) per subunit.</text>
</comment>
<evidence type="ECO:0000256" key="5">
    <source>
        <dbReference type="ARBA" id="ARBA00022695"/>
    </source>
</evidence>
<organism evidence="15 16">
    <name type="scientific">Promethearchaeum syntrophicum</name>
    <dbReference type="NCBI Taxonomy" id="2594042"/>
    <lineage>
        <taxon>Archaea</taxon>
        <taxon>Promethearchaeati</taxon>
        <taxon>Promethearchaeota</taxon>
        <taxon>Promethearchaeia</taxon>
        <taxon>Promethearchaeales</taxon>
        <taxon>Promethearchaeaceae</taxon>
        <taxon>Promethearchaeum</taxon>
    </lineage>
</organism>
<evidence type="ECO:0000313" key="15">
    <source>
        <dbReference type="EMBL" id="QEE18056.2"/>
    </source>
</evidence>
<dbReference type="GO" id="GO:0003677">
    <property type="term" value="F:DNA binding"/>
    <property type="evidence" value="ECO:0007669"/>
    <property type="project" value="UniProtKB-UniRule"/>
</dbReference>
<keyword evidence="2 13" id="KW-0240">DNA-directed RNA polymerase</keyword>
<dbReference type="InterPro" id="IPR007080">
    <property type="entry name" value="RNA_pol_Rpb1_1"/>
</dbReference>
<dbReference type="Pfam" id="PF04983">
    <property type="entry name" value="RNA_pol_Rpb1_3"/>
    <property type="match status" value="1"/>
</dbReference>
<evidence type="ECO:0000256" key="13">
    <source>
        <dbReference type="HAMAP-Rule" id="MF_00863"/>
    </source>
</evidence>
<comment type="similarity">
    <text evidence="1 13 14">Belongs to the RNA polymerase beta' chain family.</text>
</comment>
<keyword evidence="6 13" id="KW-0479">Metal-binding</keyword>
<dbReference type="InterPro" id="IPR042102">
    <property type="entry name" value="RNA_pol_Rpb1_3_sf"/>
</dbReference>
<keyword evidence="3 13" id="KW-0963">Cytoplasm</keyword>
<evidence type="ECO:0000256" key="6">
    <source>
        <dbReference type="ARBA" id="ARBA00022723"/>
    </source>
</evidence>
<reference evidence="15 16" key="1">
    <citation type="journal article" date="2020" name="Nature">
        <title>Isolation of an archaeon at the prokaryote-eukaryote interface.</title>
        <authorList>
            <person name="Imachi H."/>
            <person name="Nobu M.K."/>
            <person name="Nakahara N."/>
            <person name="Morono Y."/>
            <person name="Ogawara M."/>
            <person name="Takaki Y."/>
            <person name="Takano Y."/>
            <person name="Uematsu K."/>
            <person name="Ikuta T."/>
            <person name="Ito M."/>
            <person name="Matsui Y."/>
            <person name="Miyazaki M."/>
            <person name="Murata K."/>
            <person name="Saito Y."/>
            <person name="Sakai S."/>
            <person name="Song C."/>
            <person name="Tasumi E."/>
            <person name="Yamanaka Y."/>
            <person name="Yamaguchi T."/>
            <person name="Kamagata Y."/>
            <person name="Tamaki H."/>
            <person name="Takai K."/>
        </authorList>
    </citation>
    <scope>NUCLEOTIDE SEQUENCE [LARGE SCALE GENOMIC DNA]</scope>
    <source>
        <strain evidence="15 16">MK-D1</strain>
    </source>
</reference>
<dbReference type="Pfam" id="PF00623">
    <property type="entry name" value="RNA_pol_Rpb1_2"/>
    <property type="match status" value="1"/>
</dbReference>
<sequence>MSLNVETLKIIEKIRFGLLSPEEIRKMSVGRIITADTYDEDGLPIKSGLMDLKLGTIEPGQKCATCGNRVGACHGHFGHIELARPVIHVGHAKLLLKILRALCSNCSRLLITEDQIQQYRSKQKNYRDIFDENDETIYSEIFKTARKAKECPYCGEPKKKITIEKPTTLYEDGERLTPNFLRERLENMNVDDCELVGINPSTARPEWMILTVLPIPPVCVRPSITLDSGIRSEDDLTHKLVDVIRINQRLRENIDAGAPQLIVEDLWELLQYHITTYFNNEVSGIPPARHRSGRALRTLTQRLKGKEGRFRSNLSGKRVDFSARTVISPNPHISINQVGVPEKIAKILTVPSYVTEFNIEEMKQVVLNGPKNHPGANYIIREDGRRIDLRFVKAREIVASTIKPGFIIERHLRDGDLVLFNRQPSLHRMSIMAHEVKVMQGQTFRLSLVVCPPYNADFDGDEMNLHVPQSEEARTEAQYLLKVQEHIISPRFGGPIIGGIQDFISVGYMFTRDERSPGVPNTFSRKDTFSLLYWGNVFKRNPSFKIDQIIPVNPEAPKEDRMYTGKAIFSCILPHDLNMSIRSKFYREEEGEKGDGFVFIKNGKMLSGVLDKNSFGDGRISSILQRVIRDYGPNRGREFLDDAVYMLVWVITIHGLTMGIDEVDIGVARKNVHGVIYDAYNESNRLIKAYHDDDQEVLPCAPGRTLYETLELQLMGLLNQARGDAGNIAAEYLGDRAHSVIMTKSGARGNPLNLAQMAACVGQQSVRQDRIHRGFIDRTLPHFKIKDLSPPARGFVLNSYRTGLTPTEFFFHAMGGREGLVDTAVRTSSSGYMQRRLVNALQDMVVENDLTVRTSEKNIIQFKYGDDGVDPAHSDGGDIISFEQIVLKTKAYRELLKEEKVIAESLNGRTHPEFPVEYVIEDAGTSKSVNIKSKSKVKPKKEEIIAETPIIKEKVIEKKAVEKAVKKKTTKKTTKKKTVAKKKTTKKTAKKKTTAKKKEEPPKEKKVDLSKKSFESLSIEEKYELYNQETDKKAIVRGRKTKIFKDWESEKKKK</sequence>
<dbReference type="Gene3D" id="2.40.40.20">
    <property type="match status" value="1"/>
</dbReference>
<dbReference type="GO" id="GO:0000428">
    <property type="term" value="C:DNA-directed RNA polymerase complex"/>
    <property type="evidence" value="ECO:0007669"/>
    <property type="project" value="UniProtKB-KW"/>
</dbReference>
<evidence type="ECO:0000256" key="10">
    <source>
        <dbReference type="ARBA" id="ARBA00023163"/>
    </source>
</evidence>
<keyword evidence="5 13" id="KW-0548">Nucleotidyltransferase</keyword>
<evidence type="ECO:0000256" key="8">
    <source>
        <dbReference type="ARBA" id="ARBA00022842"/>
    </source>
</evidence>
<dbReference type="NCBIfam" id="TIGR02390">
    <property type="entry name" value="RNA_pol_rpoA1"/>
    <property type="match status" value="1"/>
</dbReference>
<comment type="cofactor">
    <cofactor evidence="13">
        <name>Mg(2+)</name>
        <dbReference type="ChEBI" id="CHEBI:18420"/>
    </cofactor>
</comment>
<dbReference type="Gene3D" id="6.20.50.80">
    <property type="match status" value="1"/>
</dbReference>